<proteinExistence type="predicted"/>
<dbReference type="PANTHER" id="PTHR43072:SF23">
    <property type="entry name" value="UPF0039 PROTEIN C11D3.02C"/>
    <property type="match status" value="1"/>
</dbReference>
<sequence>MSTLRLEDLKQYSDELRTRQGEPLNVRFIEPRDTEELQHYFRSLTTRSRYNRFFGAISELPKGLLSEFLDVGARERFTVVATKMVDGFETIVAEARYAFHAETSTLEFGLSVDDRWQGHGIATALMKNLECRAAALGAEHIFGDTLRSNEAMISLARKSGFAFVNHPDDWKLVRFDKEINVAPKDIPCASWRLAALSRQAESPSASV</sequence>
<dbReference type="PROSITE" id="PS51186">
    <property type="entry name" value="GNAT"/>
    <property type="match status" value="1"/>
</dbReference>
<dbReference type="RefSeq" id="WP_129272705.1">
    <property type="nucleotide sequence ID" value="NZ_MZXW01000026.1"/>
</dbReference>
<comment type="caution">
    <text evidence="4">The sequence shown here is derived from an EMBL/GenBank/DDBJ whole genome shotgun (WGS) entry which is preliminary data.</text>
</comment>
<dbReference type="Gene3D" id="3.40.630.30">
    <property type="match status" value="1"/>
</dbReference>
<dbReference type="CDD" id="cd04301">
    <property type="entry name" value="NAT_SF"/>
    <property type="match status" value="1"/>
</dbReference>
<feature type="domain" description="N-acetyltransferase" evidence="3">
    <location>
        <begin position="24"/>
        <end position="180"/>
    </location>
</feature>
<evidence type="ECO:0000313" key="5">
    <source>
        <dbReference type="Proteomes" id="UP000290819"/>
    </source>
</evidence>
<evidence type="ECO:0000313" key="4">
    <source>
        <dbReference type="EMBL" id="RXT43480.1"/>
    </source>
</evidence>
<dbReference type="InterPro" id="IPR000182">
    <property type="entry name" value="GNAT_dom"/>
</dbReference>
<dbReference type="Pfam" id="PF00583">
    <property type="entry name" value="Acetyltransf_1"/>
    <property type="match status" value="1"/>
</dbReference>
<dbReference type="OrthoDB" id="7617982at2"/>
<dbReference type="PANTHER" id="PTHR43072">
    <property type="entry name" value="N-ACETYLTRANSFERASE"/>
    <property type="match status" value="1"/>
</dbReference>
<dbReference type="InterPro" id="IPR016181">
    <property type="entry name" value="Acyl_CoA_acyltransferase"/>
</dbReference>
<evidence type="ECO:0000259" key="3">
    <source>
        <dbReference type="PROSITE" id="PS51186"/>
    </source>
</evidence>
<gene>
    <name evidence="4" type="ORF">B5V03_22955</name>
</gene>
<accession>A0A4Q1UYJ4</accession>
<dbReference type="AlphaFoldDB" id="A0A4Q1UYJ4"/>
<reference evidence="4 5" key="1">
    <citation type="submission" date="2017-03" db="EMBL/GenBank/DDBJ databases">
        <authorList>
            <person name="Safronova V.I."/>
            <person name="Sazanova A.L."/>
            <person name="Chirak E.R."/>
        </authorList>
    </citation>
    <scope>NUCLEOTIDE SEQUENCE [LARGE SCALE GENOMIC DNA]</scope>
    <source>
        <strain evidence="4 5">Opo-243</strain>
    </source>
</reference>
<protein>
    <submittedName>
        <fullName evidence="4">GNAT family N-acetyltransferase</fullName>
    </submittedName>
</protein>
<dbReference type="Proteomes" id="UP000290819">
    <property type="component" value="Unassembled WGS sequence"/>
</dbReference>
<dbReference type="EMBL" id="MZXW01000026">
    <property type="protein sequence ID" value="RXT43480.1"/>
    <property type="molecule type" value="Genomic_DNA"/>
</dbReference>
<dbReference type="SUPFAM" id="SSF55729">
    <property type="entry name" value="Acyl-CoA N-acyltransferases (Nat)"/>
    <property type="match status" value="1"/>
</dbReference>
<keyword evidence="1 4" id="KW-0808">Transferase</keyword>
<evidence type="ECO:0000256" key="2">
    <source>
        <dbReference type="ARBA" id="ARBA00023315"/>
    </source>
</evidence>
<keyword evidence="5" id="KW-1185">Reference proteome</keyword>
<name>A0A4Q1UYJ4_9BRAD</name>
<dbReference type="GO" id="GO:0016747">
    <property type="term" value="F:acyltransferase activity, transferring groups other than amino-acyl groups"/>
    <property type="evidence" value="ECO:0007669"/>
    <property type="project" value="InterPro"/>
</dbReference>
<keyword evidence="2" id="KW-0012">Acyltransferase</keyword>
<evidence type="ECO:0000256" key="1">
    <source>
        <dbReference type="ARBA" id="ARBA00022679"/>
    </source>
</evidence>
<organism evidence="4 5">
    <name type="scientific">Bradyrhizobium betae</name>
    <dbReference type="NCBI Taxonomy" id="244734"/>
    <lineage>
        <taxon>Bacteria</taxon>
        <taxon>Pseudomonadati</taxon>
        <taxon>Pseudomonadota</taxon>
        <taxon>Alphaproteobacteria</taxon>
        <taxon>Hyphomicrobiales</taxon>
        <taxon>Nitrobacteraceae</taxon>
        <taxon>Bradyrhizobium</taxon>
    </lineage>
</organism>